<keyword evidence="1" id="KW-1133">Transmembrane helix</keyword>
<evidence type="ECO:0000256" key="1">
    <source>
        <dbReference type="SAM" id="Phobius"/>
    </source>
</evidence>
<keyword evidence="1" id="KW-0472">Membrane</keyword>
<name>A0ABQ7J3I6_9APIC</name>
<keyword evidence="3" id="KW-1185">Reference proteome</keyword>
<evidence type="ECO:0000313" key="2">
    <source>
        <dbReference type="EMBL" id="KAF8817668.1"/>
    </source>
</evidence>
<feature type="transmembrane region" description="Helical" evidence="1">
    <location>
        <begin position="42"/>
        <end position="58"/>
    </location>
</feature>
<sequence length="104" mass="11725">MSTIHNNSQINFNIPITFSTLSNTLDYMRDDMRRTVSNKNKETLLFVIPSVSIYTSGIISPSSASLLCAITFLLASASLHFFHVQLVQPVEPYVYVPSYNYNSK</sequence>
<dbReference type="Proteomes" id="UP000823046">
    <property type="component" value="Unassembled WGS sequence"/>
</dbReference>
<gene>
    <name evidence="2" type="ORF">IE077_004268</name>
</gene>
<organism evidence="2 3">
    <name type="scientific">Cardiosporidium cionae</name>
    <dbReference type="NCBI Taxonomy" id="476202"/>
    <lineage>
        <taxon>Eukaryota</taxon>
        <taxon>Sar</taxon>
        <taxon>Alveolata</taxon>
        <taxon>Apicomplexa</taxon>
        <taxon>Aconoidasida</taxon>
        <taxon>Nephromycida</taxon>
        <taxon>Cardiosporidium</taxon>
    </lineage>
</organism>
<feature type="non-terminal residue" evidence="2">
    <location>
        <position position="104"/>
    </location>
</feature>
<accession>A0ABQ7J3I6</accession>
<dbReference type="EMBL" id="JADAQX010002183">
    <property type="protein sequence ID" value="KAF8817668.1"/>
    <property type="molecule type" value="Genomic_DNA"/>
</dbReference>
<keyword evidence="1" id="KW-0812">Transmembrane</keyword>
<comment type="caution">
    <text evidence="2">The sequence shown here is derived from an EMBL/GenBank/DDBJ whole genome shotgun (WGS) entry which is preliminary data.</text>
</comment>
<protein>
    <submittedName>
        <fullName evidence="2">Cytochrome c oxidase subunit iii subfamily protein</fullName>
    </submittedName>
</protein>
<evidence type="ECO:0000313" key="3">
    <source>
        <dbReference type="Proteomes" id="UP000823046"/>
    </source>
</evidence>
<reference evidence="2 3" key="1">
    <citation type="journal article" date="2020" name="bioRxiv">
        <title>Metabolic contributions of an alphaproteobacterial endosymbiont in the apicomplexan Cardiosporidium cionae.</title>
        <authorList>
            <person name="Hunter E.S."/>
            <person name="Paight C.J."/>
            <person name="Lane C.E."/>
        </authorList>
    </citation>
    <scope>NUCLEOTIDE SEQUENCE [LARGE SCALE GENOMIC DNA]</scope>
    <source>
        <strain evidence="2">ESH_2018</strain>
    </source>
</reference>
<proteinExistence type="predicted"/>